<reference evidence="11 12" key="1">
    <citation type="submission" date="2024-06" db="EMBL/GenBank/DDBJ databases">
        <authorList>
            <person name="Kaempfer P."/>
            <person name="Viver T."/>
        </authorList>
    </citation>
    <scope>NUCLEOTIDE SEQUENCE [LARGE SCALE GENOMIC DNA]</scope>
    <source>
        <strain evidence="11 12">ST-64</strain>
    </source>
</reference>
<evidence type="ECO:0000313" key="11">
    <source>
        <dbReference type="EMBL" id="MFL9841742.1"/>
    </source>
</evidence>
<feature type="transmembrane region" description="Helical" evidence="9">
    <location>
        <begin position="243"/>
        <end position="264"/>
    </location>
</feature>
<dbReference type="Proteomes" id="UP001629244">
    <property type="component" value="Unassembled WGS sequence"/>
</dbReference>
<evidence type="ECO:0000256" key="6">
    <source>
        <dbReference type="ARBA" id="ARBA00022847"/>
    </source>
</evidence>
<feature type="transmembrane region" description="Helical" evidence="9">
    <location>
        <begin position="404"/>
        <end position="424"/>
    </location>
</feature>
<name>A0ABW8YQ32_9SPHN</name>
<feature type="transmembrane region" description="Helical" evidence="9">
    <location>
        <begin position="313"/>
        <end position="332"/>
    </location>
</feature>
<evidence type="ECO:0000256" key="1">
    <source>
        <dbReference type="ARBA" id="ARBA00004651"/>
    </source>
</evidence>
<protein>
    <submittedName>
        <fullName evidence="11">MFS transporter</fullName>
    </submittedName>
</protein>
<feature type="transmembrane region" description="Helical" evidence="9">
    <location>
        <begin position="157"/>
        <end position="180"/>
    </location>
</feature>
<feature type="transmembrane region" description="Helical" evidence="9">
    <location>
        <begin position="284"/>
        <end position="301"/>
    </location>
</feature>
<dbReference type="InterPro" id="IPR036259">
    <property type="entry name" value="MFS_trans_sf"/>
</dbReference>
<evidence type="ECO:0000256" key="5">
    <source>
        <dbReference type="ARBA" id="ARBA00022692"/>
    </source>
</evidence>
<dbReference type="InterPro" id="IPR020846">
    <property type="entry name" value="MFS_dom"/>
</dbReference>
<dbReference type="Pfam" id="PF07690">
    <property type="entry name" value="MFS_1"/>
    <property type="match status" value="1"/>
</dbReference>
<proteinExistence type="inferred from homology"/>
<evidence type="ECO:0000259" key="10">
    <source>
        <dbReference type="PROSITE" id="PS50850"/>
    </source>
</evidence>
<feature type="transmembrane region" description="Helical" evidence="9">
    <location>
        <begin position="371"/>
        <end position="392"/>
    </location>
</feature>
<dbReference type="PANTHER" id="PTHR43528">
    <property type="entry name" value="ALPHA-KETOGLUTARATE PERMEASE"/>
    <property type="match status" value="1"/>
</dbReference>
<dbReference type="InterPro" id="IPR051084">
    <property type="entry name" value="H+-coupled_symporters"/>
</dbReference>
<evidence type="ECO:0000256" key="8">
    <source>
        <dbReference type="ARBA" id="ARBA00023136"/>
    </source>
</evidence>
<dbReference type="PROSITE" id="PS50850">
    <property type="entry name" value="MFS"/>
    <property type="match status" value="1"/>
</dbReference>
<organism evidence="11 12">
    <name type="scientific">Sphingomonas plantiphila</name>
    <dbReference type="NCBI Taxonomy" id="3163295"/>
    <lineage>
        <taxon>Bacteria</taxon>
        <taxon>Pseudomonadati</taxon>
        <taxon>Pseudomonadota</taxon>
        <taxon>Alphaproteobacteria</taxon>
        <taxon>Sphingomonadales</taxon>
        <taxon>Sphingomonadaceae</taxon>
        <taxon>Sphingomonas</taxon>
    </lineage>
</organism>
<feature type="transmembrane region" description="Helical" evidence="9">
    <location>
        <begin position="92"/>
        <end position="110"/>
    </location>
</feature>
<keyword evidence="5 9" id="KW-0812">Transmembrane</keyword>
<evidence type="ECO:0000256" key="3">
    <source>
        <dbReference type="ARBA" id="ARBA00022448"/>
    </source>
</evidence>
<keyword evidence="4" id="KW-1003">Cell membrane</keyword>
<dbReference type="PROSITE" id="PS00216">
    <property type="entry name" value="SUGAR_TRANSPORT_1"/>
    <property type="match status" value="1"/>
</dbReference>
<keyword evidence="6" id="KW-0769">Symport</keyword>
<feature type="transmembrane region" description="Helical" evidence="9">
    <location>
        <begin position="58"/>
        <end position="80"/>
    </location>
</feature>
<feature type="transmembrane region" description="Helical" evidence="9">
    <location>
        <begin position="338"/>
        <end position="364"/>
    </location>
</feature>
<evidence type="ECO:0000256" key="9">
    <source>
        <dbReference type="SAM" id="Phobius"/>
    </source>
</evidence>
<comment type="subcellular location">
    <subcellularLocation>
        <location evidence="1">Cell membrane</location>
        <topology evidence="1">Multi-pass membrane protein</topology>
    </subcellularLocation>
</comment>
<accession>A0ABW8YQ32</accession>
<dbReference type="PANTHER" id="PTHR43528:SF1">
    <property type="entry name" value="ALPHA-KETOGLUTARATE PERMEASE"/>
    <property type="match status" value="1"/>
</dbReference>
<evidence type="ECO:0000256" key="2">
    <source>
        <dbReference type="ARBA" id="ARBA00008240"/>
    </source>
</evidence>
<keyword evidence="7 9" id="KW-1133">Transmembrane helix</keyword>
<dbReference type="Gene3D" id="1.20.1250.20">
    <property type="entry name" value="MFS general substrate transporter like domains"/>
    <property type="match status" value="2"/>
</dbReference>
<sequence>MTQAMLNPDETVADPATLRRAITASALGNATEWFDYGIYAYGVTYISAALFPGETDEAVLFALATFAISFLIRPLGGLFWGPLGDRIGRKSVLALTILLMAGATLGVGLIPSFATIGWWAPALLIALRMIQGFSTGGEYGGAATFMAEYAPDDRRGFYGSFLEFGTLAGFSFGAALMLAFSLLLGDAVMHDWGWRIPFLVAAPMGLVGMYLRSKLEDTPVFLEEQVVAEGRASPGIGSIARDYWRPLLVVGGLVIALNVVNYTLLSYMPTYLSRRIGLTTDQALIVPIIGMLMMMVFLPYAGALSDRIGRRPMWRWSLIGLLVFAVPLYLLMGTGLAGAIFGFVLLGLLYVPQLATISATFPALFPTSVRFAGFAIAYNVSTSIFGGTAPAIGSGLISWTGNELMPAFYMMLACLIGLVTLRYMPETAGRSMREDPFARP</sequence>
<dbReference type="InterPro" id="IPR005829">
    <property type="entry name" value="Sugar_transporter_CS"/>
</dbReference>
<comment type="caution">
    <text evidence="11">The sequence shown here is derived from an EMBL/GenBank/DDBJ whole genome shotgun (WGS) entry which is preliminary data.</text>
</comment>
<gene>
    <name evidence="11" type="ORF">ABS767_12270</name>
</gene>
<dbReference type="EMBL" id="JBELQC010000002">
    <property type="protein sequence ID" value="MFL9841742.1"/>
    <property type="molecule type" value="Genomic_DNA"/>
</dbReference>
<keyword evidence="3" id="KW-0813">Transport</keyword>
<keyword evidence="12" id="KW-1185">Reference proteome</keyword>
<feature type="domain" description="Major facilitator superfamily (MFS) profile" evidence="10">
    <location>
        <begin position="21"/>
        <end position="428"/>
    </location>
</feature>
<dbReference type="InterPro" id="IPR011701">
    <property type="entry name" value="MFS"/>
</dbReference>
<dbReference type="SUPFAM" id="SSF103473">
    <property type="entry name" value="MFS general substrate transporter"/>
    <property type="match status" value="1"/>
</dbReference>
<feature type="transmembrane region" description="Helical" evidence="9">
    <location>
        <begin position="192"/>
        <end position="211"/>
    </location>
</feature>
<keyword evidence="8 9" id="KW-0472">Membrane</keyword>
<dbReference type="PROSITE" id="PS00217">
    <property type="entry name" value="SUGAR_TRANSPORT_2"/>
    <property type="match status" value="1"/>
</dbReference>
<evidence type="ECO:0000313" key="12">
    <source>
        <dbReference type="Proteomes" id="UP001629244"/>
    </source>
</evidence>
<comment type="similarity">
    <text evidence="2">Belongs to the major facilitator superfamily. Metabolite:H+ Symporter (MHS) family (TC 2.A.1.6) family.</text>
</comment>
<dbReference type="RefSeq" id="WP_408078735.1">
    <property type="nucleotide sequence ID" value="NZ_JBELQC010000002.1"/>
</dbReference>
<feature type="transmembrane region" description="Helical" evidence="9">
    <location>
        <begin position="116"/>
        <end position="136"/>
    </location>
</feature>
<evidence type="ECO:0000256" key="4">
    <source>
        <dbReference type="ARBA" id="ARBA00022475"/>
    </source>
</evidence>
<evidence type="ECO:0000256" key="7">
    <source>
        <dbReference type="ARBA" id="ARBA00022989"/>
    </source>
</evidence>